<name>A0ABX8MZT3_9PSED</name>
<evidence type="ECO:0000256" key="1">
    <source>
        <dbReference type="ARBA" id="ARBA00023125"/>
    </source>
</evidence>
<reference evidence="4" key="1">
    <citation type="journal article" date="2021" name="Microorganisms">
        <title>The Ever-Expanding Pseudomonas Genus: Description of 43 New Species and Partition of the Pseudomonas putida Group.</title>
        <authorList>
            <person name="Girard L."/>
            <person name="Lood C."/>
            <person name="Hofte M."/>
            <person name="Vandamme P."/>
            <person name="Rokni-Zadeh H."/>
            <person name="van Noort V."/>
            <person name="Lavigne R."/>
            <person name="De Mot R."/>
        </authorList>
    </citation>
    <scope>NUCLEOTIDE SEQUENCE</scope>
    <source>
        <strain evidence="4">COW40</strain>
    </source>
</reference>
<sequence length="204" mass="22785">MSSIRDRNQHLILEAASEEFAVHGFAAARIDAIAARAGLPRPNVFYYFRNKRQLYVAVLDLVMQPLLLASRRLAADLHPEQALPRYLKAKAEVARQHPHATRVWLKEMLHGARHLPGNSAEELRQSVRQNLACLSAWMDRGLIARACPQHLLLFLWSTPLATLRFGEAPGSASQVRPSRASTQAMVDMLLRSLRPDTLAVGKTA</sequence>
<dbReference type="Proteomes" id="UP001046350">
    <property type="component" value="Chromosome"/>
</dbReference>
<dbReference type="Pfam" id="PF08362">
    <property type="entry name" value="TetR_C_3"/>
    <property type="match status" value="1"/>
</dbReference>
<dbReference type="EMBL" id="CP077076">
    <property type="protein sequence ID" value="QXH49579.1"/>
    <property type="molecule type" value="Genomic_DNA"/>
</dbReference>
<dbReference type="InterPro" id="IPR001647">
    <property type="entry name" value="HTH_TetR"/>
</dbReference>
<keyword evidence="1 2" id="KW-0238">DNA-binding</keyword>
<dbReference type="RefSeq" id="WP_217839196.1">
    <property type="nucleotide sequence ID" value="NZ_CP077076.1"/>
</dbReference>
<keyword evidence="5" id="KW-1185">Reference proteome</keyword>
<evidence type="ECO:0000259" key="3">
    <source>
        <dbReference type="PROSITE" id="PS50977"/>
    </source>
</evidence>
<dbReference type="PANTHER" id="PTHR30328">
    <property type="entry name" value="TRANSCRIPTIONAL REPRESSOR"/>
    <property type="match status" value="1"/>
</dbReference>
<dbReference type="PROSITE" id="PS50977">
    <property type="entry name" value="HTH_TETR_2"/>
    <property type="match status" value="1"/>
</dbReference>
<dbReference type="InterPro" id="IPR013573">
    <property type="entry name" value="Tscrpt_reg_YcdC_C"/>
</dbReference>
<gene>
    <name evidence="4" type="ORF">KSS94_16660</name>
</gene>
<evidence type="ECO:0000313" key="5">
    <source>
        <dbReference type="Proteomes" id="UP001046350"/>
    </source>
</evidence>
<organism evidence="4 5">
    <name type="scientific">Pseudomonas fakonensis</name>
    <dbReference type="NCBI Taxonomy" id="2842355"/>
    <lineage>
        <taxon>Bacteria</taxon>
        <taxon>Pseudomonadati</taxon>
        <taxon>Pseudomonadota</taxon>
        <taxon>Gammaproteobacteria</taxon>
        <taxon>Pseudomonadales</taxon>
        <taxon>Pseudomonadaceae</taxon>
        <taxon>Pseudomonas</taxon>
    </lineage>
</organism>
<accession>A0ABX8MZT3</accession>
<feature type="DNA-binding region" description="H-T-H motif" evidence="2">
    <location>
        <begin position="29"/>
        <end position="48"/>
    </location>
</feature>
<dbReference type="PANTHER" id="PTHR30328:SF54">
    <property type="entry name" value="HTH-TYPE TRANSCRIPTIONAL REPRESSOR SCO4008"/>
    <property type="match status" value="1"/>
</dbReference>
<dbReference type="InterPro" id="IPR050109">
    <property type="entry name" value="HTH-type_TetR-like_transc_reg"/>
</dbReference>
<dbReference type="Pfam" id="PF00440">
    <property type="entry name" value="TetR_N"/>
    <property type="match status" value="1"/>
</dbReference>
<evidence type="ECO:0000313" key="4">
    <source>
        <dbReference type="EMBL" id="QXH49579.1"/>
    </source>
</evidence>
<feature type="domain" description="HTH tetR-type" evidence="3">
    <location>
        <begin position="6"/>
        <end position="66"/>
    </location>
</feature>
<protein>
    <submittedName>
        <fullName evidence="4">TetR/AcrR family transcriptional regulator</fullName>
    </submittedName>
</protein>
<evidence type="ECO:0000256" key="2">
    <source>
        <dbReference type="PROSITE-ProRule" id="PRU00335"/>
    </source>
</evidence>
<proteinExistence type="predicted"/>